<evidence type="ECO:0000256" key="1">
    <source>
        <dbReference type="SAM" id="Phobius"/>
    </source>
</evidence>
<keyword evidence="1" id="KW-1133">Transmembrane helix</keyword>
<dbReference type="AlphaFoldDB" id="A0A935MZ87"/>
<evidence type="ECO:0000313" key="3">
    <source>
        <dbReference type="Proteomes" id="UP000739411"/>
    </source>
</evidence>
<keyword evidence="1" id="KW-0812">Transmembrane</keyword>
<evidence type="ECO:0000313" key="2">
    <source>
        <dbReference type="EMBL" id="MBK7416106.1"/>
    </source>
</evidence>
<dbReference type="EMBL" id="JADJMS010000031">
    <property type="protein sequence ID" value="MBK7416106.1"/>
    <property type="molecule type" value="Genomic_DNA"/>
</dbReference>
<comment type="caution">
    <text evidence="2">The sequence shown here is derived from an EMBL/GenBank/DDBJ whole genome shotgun (WGS) entry which is preliminary data.</text>
</comment>
<proteinExistence type="predicted"/>
<feature type="transmembrane region" description="Helical" evidence="1">
    <location>
        <begin position="38"/>
        <end position="62"/>
    </location>
</feature>
<keyword evidence="1" id="KW-0472">Membrane</keyword>
<feature type="transmembrane region" description="Helical" evidence="1">
    <location>
        <begin position="12"/>
        <end position="32"/>
    </location>
</feature>
<organism evidence="2 3">
    <name type="scientific">Candidatus Dechloromonas phosphorivorans</name>
    <dbReference type="NCBI Taxonomy" id="2899244"/>
    <lineage>
        <taxon>Bacteria</taxon>
        <taxon>Pseudomonadati</taxon>
        <taxon>Pseudomonadota</taxon>
        <taxon>Betaproteobacteria</taxon>
        <taxon>Rhodocyclales</taxon>
        <taxon>Azonexaceae</taxon>
        <taxon>Dechloromonas</taxon>
    </lineage>
</organism>
<reference evidence="2 3" key="1">
    <citation type="submission" date="2020-10" db="EMBL/GenBank/DDBJ databases">
        <title>Connecting structure to function with the recovery of over 1000 high-quality activated sludge metagenome-assembled genomes encoding full-length rRNA genes using long-read sequencing.</title>
        <authorList>
            <person name="Singleton C.M."/>
            <person name="Petriglieri F."/>
            <person name="Kristensen J.M."/>
            <person name="Kirkegaard R.H."/>
            <person name="Michaelsen T.Y."/>
            <person name="Andersen M.H."/>
            <person name="Karst S.M."/>
            <person name="Dueholm M.S."/>
            <person name="Nielsen P.H."/>
            <person name="Albertsen M."/>
        </authorList>
    </citation>
    <scope>NUCLEOTIDE SEQUENCE [LARGE SCALE GENOMIC DNA]</scope>
    <source>
        <strain evidence="2">EsbW_18-Q3-R4-48_BATAC.463</strain>
    </source>
</reference>
<gene>
    <name evidence="2" type="ORF">IPJ38_14315</name>
</gene>
<accession>A0A935MZ87</accession>
<feature type="transmembrane region" description="Helical" evidence="1">
    <location>
        <begin position="74"/>
        <end position="94"/>
    </location>
</feature>
<sequence length="106" mass="11980">MTTLHKTPATSLVPLTLTWLVLCVLTVLSLGLGQWFHAAAWLPLLVAVIVWVKGTMVARYFIESDLTHPFIRRLLKVFIAFAPLWLILTGFYGGQFAQWGSLFLKH</sequence>
<dbReference type="Proteomes" id="UP000739411">
    <property type="component" value="Unassembled WGS sequence"/>
</dbReference>
<name>A0A935MZ87_9RHOO</name>
<protein>
    <recommendedName>
        <fullName evidence="4">Thiosulfate reductase</fullName>
    </recommendedName>
</protein>
<evidence type="ECO:0008006" key="4">
    <source>
        <dbReference type="Google" id="ProtNLM"/>
    </source>
</evidence>